<dbReference type="OrthoDB" id="9799337at2"/>
<name>V5WFV3_9SPIO</name>
<evidence type="ECO:0000259" key="10">
    <source>
        <dbReference type="PROSITE" id="PS50893"/>
    </source>
</evidence>
<dbReference type="RefSeq" id="WP_024266958.1">
    <property type="nucleotide sequence ID" value="NC_023035.1"/>
</dbReference>
<evidence type="ECO:0000256" key="6">
    <source>
        <dbReference type="ARBA" id="ARBA00022840"/>
    </source>
</evidence>
<dbReference type="InterPro" id="IPR051535">
    <property type="entry name" value="Siderophore_ABC-ATPase"/>
</dbReference>
<dbReference type="PANTHER" id="PTHR42771">
    <property type="entry name" value="IRON(3+)-HYDROXAMATE IMPORT ATP-BINDING PROTEIN FHUC"/>
    <property type="match status" value="1"/>
</dbReference>
<dbReference type="GO" id="GO:0006826">
    <property type="term" value="P:iron ion transport"/>
    <property type="evidence" value="ECO:0007669"/>
    <property type="project" value="UniProtKB-KW"/>
</dbReference>
<evidence type="ECO:0000256" key="5">
    <source>
        <dbReference type="ARBA" id="ARBA00022741"/>
    </source>
</evidence>
<comment type="subcellular location">
    <subcellularLocation>
        <location evidence="1">Cell membrane</location>
        <topology evidence="1">Peripheral membrane protein</topology>
    </subcellularLocation>
</comment>
<proteinExistence type="predicted"/>
<dbReference type="InterPro" id="IPR003439">
    <property type="entry name" value="ABC_transporter-like_ATP-bd"/>
</dbReference>
<dbReference type="Pfam" id="PF00005">
    <property type="entry name" value="ABC_tran"/>
    <property type="match status" value="2"/>
</dbReference>
<evidence type="ECO:0000313" key="11">
    <source>
        <dbReference type="EMBL" id="AHC14026.1"/>
    </source>
</evidence>
<dbReference type="InterPro" id="IPR017871">
    <property type="entry name" value="ABC_transporter-like_CS"/>
</dbReference>
<dbReference type="GO" id="GO:0005524">
    <property type="term" value="F:ATP binding"/>
    <property type="evidence" value="ECO:0007669"/>
    <property type="project" value="UniProtKB-KW"/>
</dbReference>
<evidence type="ECO:0000256" key="9">
    <source>
        <dbReference type="ARBA" id="ARBA00023136"/>
    </source>
</evidence>
<dbReference type="FunFam" id="3.40.50.300:FF:000134">
    <property type="entry name" value="Iron-enterobactin ABC transporter ATP-binding protein"/>
    <property type="match status" value="2"/>
</dbReference>
<keyword evidence="9" id="KW-0472">Membrane</keyword>
<accession>V5WFV3</accession>
<feature type="domain" description="ABC transporter" evidence="10">
    <location>
        <begin position="287"/>
        <end position="527"/>
    </location>
</feature>
<dbReference type="SUPFAM" id="SSF52540">
    <property type="entry name" value="P-loop containing nucleoside triphosphate hydrolases"/>
    <property type="match status" value="2"/>
</dbReference>
<organism evidence="11 12">
    <name type="scientific">Salinispira pacifica</name>
    <dbReference type="NCBI Taxonomy" id="1307761"/>
    <lineage>
        <taxon>Bacteria</taxon>
        <taxon>Pseudomonadati</taxon>
        <taxon>Spirochaetota</taxon>
        <taxon>Spirochaetia</taxon>
        <taxon>Spirochaetales</taxon>
        <taxon>Spirochaetaceae</taxon>
        <taxon>Salinispira</taxon>
    </lineage>
</organism>
<dbReference type="PROSITE" id="PS00211">
    <property type="entry name" value="ABC_TRANSPORTER_1"/>
    <property type="match status" value="2"/>
</dbReference>
<dbReference type="PANTHER" id="PTHR42771:SF2">
    <property type="entry name" value="IRON(3+)-HYDROXAMATE IMPORT ATP-BINDING PROTEIN FHUC"/>
    <property type="match status" value="1"/>
</dbReference>
<dbReference type="PROSITE" id="PS50893">
    <property type="entry name" value="ABC_TRANSPORTER_2"/>
    <property type="match status" value="2"/>
</dbReference>
<keyword evidence="6" id="KW-0067">ATP-binding</keyword>
<dbReference type="GO" id="GO:0005886">
    <property type="term" value="C:plasma membrane"/>
    <property type="evidence" value="ECO:0007669"/>
    <property type="project" value="UniProtKB-SubCell"/>
</dbReference>
<evidence type="ECO:0000256" key="4">
    <source>
        <dbReference type="ARBA" id="ARBA00022496"/>
    </source>
</evidence>
<dbReference type="InterPro" id="IPR027417">
    <property type="entry name" value="P-loop_NTPase"/>
</dbReference>
<dbReference type="CDD" id="cd03214">
    <property type="entry name" value="ABC_Iron-Siderophores_B12_Hemin"/>
    <property type="match status" value="2"/>
</dbReference>
<protein>
    <submittedName>
        <fullName evidence="11">ABC-type Fe3+-siderophore transport system, ATPase component</fullName>
    </submittedName>
</protein>
<keyword evidence="2" id="KW-0813">Transport</keyword>
<dbReference type="AlphaFoldDB" id="V5WFV3"/>
<dbReference type="GO" id="GO:0016887">
    <property type="term" value="F:ATP hydrolysis activity"/>
    <property type="evidence" value="ECO:0007669"/>
    <property type="project" value="InterPro"/>
</dbReference>
<keyword evidence="7" id="KW-0408">Iron</keyword>
<dbReference type="STRING" id="1307761.L21SP2_0597"/>
<dbReference type="SMART" id="SM00382">
    <property type="entry name" value="AAA"/>
    <property type="match status" value="2"/>
</dbReference>
<dbReference type="InterPro" id="IPR003593">
    <property type="entry name" value="AAA+_ATPase"/>
</dbReference>
<evidence type="ECO:0000313" key="12">
    <source>
        <dbReference type="Proteomes" id="UP000018680"/>
    </source>
</evidence>
<keyword evidence="4" id="KW-0410">Iron transport</keyword>
<reference evidence="11 12" key="1">
    <citation type="journal article" date="2015" name="Stand. Genomic Sci.">
        <title>Complete genome sequence and description of Salinispira pacifica gen. nov., sp. nov., a novel spirochaete isolated form a hypersaline microbial mat.</title>
        <authorList>
            <person name="Ben Hania W."/>
            <person name="Joseph M."/>
            <person name="Schumann P."/>
            <person name="Bunk B."/>
            <person name="Fiebig A."/>
            <person name="Sproer C."/>
            <person name="Klenk H.P."/>
            <person name="Fardeau M.L."/>
            <person name="Spring S."/>
        </authorList>
    </citation>
    <scope>NUCLEOTIDE SEQUENCE [LARGE SCALE GENOMIC DNA]</scope>
    <source>
        <strain evidence="11 12">L21-RPul-D2</strain>
    </source>
</reference>
<feature type="domain" description="ABC transporter" evidence="10">
    <location>
        <begin position="4"/>
        <end position="241"/>
    </location>
</feature>
<evidence type="ECO:0000256" key="7">
    <source>
        <dbReference type="ARBA" id="ARBA00023004"/>
    </source>
</evidence>
<dbReference type="EMBL" id="CP006939">
    <property type="protein sequence ID" value="AHC14026.1"/>
    <property type="molecule type" value="Genomic_DNA"/>
</dbReference>
<keyword evidence="3" id="KW-1003">Cell membrane</keyword>
<evidence type="ECO:0000256" key="3">
    <source>
        <dbReference type="ARBA" id="ARBA00022475"/>
    </source>
</evidence>
<dbReference type="HOGENOM" id="CLU_035418_0_0_12"/>
<keyword evidence="5" id="KW-0547">Nucleotide-binding</keyword>
<dbReference type="Gene3D" id="3.40.50.300">
    <property type="entry name" value="P-loop containing nucleotide triphosphate hydrolases"/>
    <property type="match status" value="2"/>
</dbReference>
<dbReference type="eggNOG" id="COG1120">
    <property type="taxonomic scope" value="Bacteria"/>
</dbReference>
<evidence type="ECO:0000256" key="2">
    <source>
        <dbReference type="ARBA" id="ARBA00022448"/>
    </source>
</evidence>
<dbReference type="KEGG" id="slr:L21SP2_0597"/>
<keyword evidence="8" id="KW-0406">Ion transport</keyword>
<gene>
    <name evidence="11" type="ORF">L21SP2_0597</name>
</gene>
<keyword evidence="12" id="KW-1185">Reference proteome</keyword>
<sequence length="555" mass="61558">MSRLQQHDLTIAYGDSDPVLRSLSGIIEDATITGIIGANGSGKTTLLRACARLIRPKSGAILLDGEDIHRLPTREVARRLGLMRQRSQAPEAITVEDLVRRGRYPHQEFFSTPTQEDEIAVTDALARTGIPDLRSRSLDELSGGQRQRAWMAMALAQDTDILLLDEPTTYLDLSHRHDMLKLLSELKTRDGKTVVCVLHDVNDAADICERVIGIKDGTILVHGATEDVITPETLFDIYGIENDILSRGSSARPFMLPLSRILDGYSQVGSDTEPDCATEPPGSKAAISLQGVHAGYEDRPVLRDIGLEIPAGKISVIIGPNACGKSTLLRTAARLLALESGELSFPAIGDRGLEKTRDRKRFARRISFLEQSTAVPDDIRVEDLVTIGRYPYQRWYAQWSRDDRREVEESMALVDISELRDRAVGSLSGGQLRRAMLAMTMAQNADVMLLDEPTTFLDIAHQVEVLDICLRLNRNEGRSIVMVLHDLWQAMRYADHLVVMDEGRIIRQGTPDEIARSGVLESVFRIDLHFEPDPRGRGVLPLPMPLEEATAINAE</sequence>
<evidence type="ECO:0000256" key="1">
    <source>
        <dbReference type="ARBA" id="ARBA00004202"/>
    </source>
</evidence>
<dbReference type="Proteomes" id="UP000018680">
    <property type="component" value="Chromosome"/>
</dbReference>
<evidence type="ECO:0000256" key="8">
    <source>
        <dbReference type="ARBA" id="ARBA00023065"/>
    </source>
</evidence>